<evidence type="ECO:0000256" key="1">
    <source>
        <dbReference type="SAM" id="MobiDB-lite"/>
    </source>
</evidence>
<reference evidence="3" key="2">
    <citation type="journal article" date="2020" name="Gigascience">
        <title>An improved pig reference genome sequence to enable pig genetics and genomics research.</title>
        <authorList>
            <person name="Warr A."/>
            <person name="Affara N."/>
            <person name="Aken B."/>
            <person name="Beiki H."/>
            <person name="Bickhart D.M."/>
            <person name="Billis K."/>
            <person name="Chow W."/>
            <person name="Eory L."/>
            <person name="Finlayson H.A."/>
            <person name="Flicek P."/>
            <person name="Giron C.G."/>
            <person name="Griffin D.K."/>
            <person name="Hall R."/>
            <person name="Hannum G."/>
            <person name="Hourlier T."/>
            <person name="Howe K."/>
            <person name="Hume D.A."/>
            <person name="Izuogu O."/>
            <person name="Kim K."/>
            <person name="Koren S."/>
            <person name="Liu H."/>
            <person name="Manchanda N."/>
            <person name="Martin F.J."/>
            <person name="Nonneman D.J."/>
            <person name="O'Connor R.E."/>
            <person name="Phillippy A.M."/>
            <person name="Rohrer G.A."/>
            <person name="Rosen B.D."/>
            <person name="Rund L.A."/>
            <person name="Sargent C.A."/>
            <person name="Schook L.B."/>
            <person name="Schroeder S.G."/>
            <person name="Schwartz A.S."/>
            <person name="Skinner B.M."/>
            <person name="Talbot R."/>
            <person name="Tseng E."/>
            <person name="Tuggle C.K."/>
            <person name="Watson M."/>
            <person name="Smith T.P.L."/>
            <person name="Archibald A.L."/>
        </authorList>
    </citation>
    <scope>NUCLEOTIDE SEQUENCE [LARGE SCALE GENOMIC DNA]</scope>
    <source>
        <strain evidence="3">Duroc</strain>
    </source>
</reference>
<dbReference type="GeneTree" id="ENSGT00390000010531"/>
<dbReference type="Pfam" id="PF15750">
    <property type="entry name" value="UBZ_FAAP20"/>
    <property type="match status" value="1"/>
</dbReference>
<organism evidence="3 4">
    <name type="scientific">Sus scrofa</name>
    <name type="common">Pig</name>
    <dbReference type="NCBI Taxonomy" id="9823"/>
    <lineage>
        <taxon>Eukaryota</taxon>
        <taxon>Metazoa</taxon>
        <taxon>Chordata</taxon>
        <taxon>Craniata</taxon>
        <taxon>Vertebrata</taxon>
        <taxon>Euteleostomi</taxon>
        <taxon>Mammalia</taxon>
        <taxon>Eutheria</taxon>
        <taxon>Laurasiatheria</taxon>
        <taxon>Artiodactyla</taxon>
        <taxon>Suina</taxon>
        <taxon>Suidae</taxon>
        <taxon>Sus</taxon>
    </lineage>
</organism>
<feature type="compositionally biased region" description="Basic and acidic residues" evidence="1">
    <location>
        <begin position="67"/>
        <end position="76"/>
    </location>
</feature>
<evidence type="ECO:0000313" key="4">
    <source>
        <dbReference type="Proteomes" id="UP000008227"/>
    </source>
</evidence>
<dbReference type="GO" id="GO:0140036">
    <property type="term" value="F:ubiquitin-modified protein reader activity"/>
    <property type="evidence" value="ECO:0007669"/>
    <property type="project" value="Ensembl"/>
</dbReference>
<feature type="domain" description="UBZ2-type" evidence="2">
    <location>
        <begin position="159"/>
        <end position="194"/>
    </location>
</feature>
<keyword evidence="4" id="KW-1185">Reference proteome</keyword>
<dbReference type="InterPro" id="IPR031490">
    <property type="entry name" value="UBZ2_FAAP20"/>
</dbReference>
<evidence type="ECO:0000313" key="3">
    <source>
        <dbReference type="Ensembl" id="ENSSSCP00000034552.1"/>
    </source>
</evidence>
<reference evidence="4" key="1">
    <citation type="submission" date="2009-11" db="EMBL/GenBank/DDBJ databases">
        <authorList>
            <consortium name="Porcine genome sequencing project"/>
        </authorList>
    </citation>
    <scope>NUCLEOTIDE SEQUENCE [LARGE SCALE GENOMIC DNA]</scope>
    <source>
        <strain evidence="4">Duroc</strain>
    </source>
</reference>
<reference evidence="3" key="3">
    <citation type="submission" date="2025-08" db="UniProtKB">
        <authorList>
            <consortium name="Ensembl"/>
        </authorList>
    </citation>
    <scope>IDENTIFICATION</scope>
</reference>
<gene>
    <name evidence="3" type="primary">FAAP20</name>
</gene>
<dbReference type="OMA" id="GECARLW"/>
<dbReference type="CTD" id="199990"/>
<dbReference type="InterPro" id="IPR052689">
    <property type="entry name" value="FA_core_complex_assoc"/>
</dbReference>
<dbReference type="PANTHER" id="PTHR37862">
    <property type="entry name" value="FANCONI ANEMIA CORE COMPLEX-ASSOCIATED PROTEIN 20"/>
    <property type="match status" value="1"/>
</dbReference>
<dbReference type="GO" id="GO:0000785">
    <property type="term" value="C:chromatin"/>
    <property type="evidence" value="ECO:0007669"/>
    <property type="project" value="Ensembl"/>
</dbReference>
<dbReference type="GO" id="GO:0016604">
    <property type="term" value="C:nuclear body"/>
    <property type="evidence" value="ECO:0007669"/>
    <property type="project" value="Ensembl"/>
</dbReference>
<name>A0A286ZSU9_PIG</name>
<dbReference type="Proteomes" id="UP000008227">
    <property type="component" value="Chromosome 6"/>
</dbReference>
<dbReference type="Bgee" id="ENSSSCG00000032903">
    <property type="expression patterns" value="Expressed in blood and 34 other cell types or tissues"/>
</dbReference>
<sequence>MEAARRTRLSLSRRRPPSRVGPRSDPPGSPPDGGECARLWAELLRVASADLSVDGELPPLPAFPGQEPRRSPERAPMESFTVGTETFSWTPFPPPPARGRDPGRSYRVFRGAGGRPGSPARSPRRPLVPEPLRTPRAEEQLPDELPSEGKRSVEGPSSLQSCPMCQADFTRGLAPLDIDGHLARCLAENAGDGW</sequence>
<dbReference type="RefSeq" id="NP_001422355.1">
    <property type="nucleotide sequence ID" value="NM_001435426.1"/>
</dbReference>
<dbReference type="AlphaFoldDB" id="A0A286ZSU9"/>
<dbReference type="PANTHER" id="PTHR37862:SF1">
    <property type="entry name" value="FANCONI ANEMIA CORE COMPLEX-ASSOCIATED PROTEIN 20"/>
    <property type="match status" value="1"/>
</dbReference>
<dbReference type="Ensembl" id="ENSSSCT00000056938.3">
    <property type="protein sequence ID" value="ENSSSCP00000034552.1"/>
    <property type="gene ID" value="ENSSSCG00000032903.3"/>
</dbReference>
<dbReference type="ExpressionAtlas" id="A0A286ZSU9">
    <property type="expression patterns" value="baseline and differential"/>
</dbReference>
<dbReference type="GO" id="GO:0036297">
    <property type="term" value="P:interstrand cross-link repair"/>
    <property type="evidence" value="ECO:0007669"/>
    <property type="project" value="Ensembl"/>
</dbReference>
<dbReference type="Pfam" id="PF15751">
    <property type="entry name" value="FANCA_interact"/>
    <property type="match status" value="1"/>
</dbReference>
<dbReference type="STRING" id="9823.ENSSSCP00000034552"/>
<feature type="compositionally biased region" description="Basic residues" evidence="1">
    <location>
        <begin position="1"/>
        <end position="17"/>
    </location>
</feature>
<dbReference type="GO" id="GO:0070530">
    <property type="term" value="F:K63-linked polyubiquitin modification-dependent protein binding"/>
    <property type="evidence" value="ECO:0000318"/>
    <property type="project" value="GO_Central"/>
</dbReference>
<dbReference type="GO" id="GO:0006974">
    <property type="term" value="P:DNA damage response"/>
    <property type="evidence" value="ECO:0000318"/>
    <property type="project" value="GO_Central"/>
</dbReference>
<proteinExistence type="predicted"/>
<dbReference type="GO" id="GO:0030054">
    <property type="term" value="C:cell junction"/>
    <property type="evidence" value="ECO:0007669"/>
    <property type="project" value="Ensembl"/>
</dbReference>
<protein>
    <submittedName>
        <fullName evidence="3">FA core complex associated protein 20</fullName>
    </submittedName>
</protein>
<reference evidence="3" key="4">
    <citation type="submission" date="2025-09" db="UniProtKB">
        <authorList>
            <consortium name="Ensembl"/>
        </authorList>
    </citation>
    <scope>IDENTIFICATION</scope>
</reference>
<feature type="region of interest" description="Disordered" evidence="1">
    <location>
        <begin position="53"/>
        <end position="163"/>
    </location>
</feature>
<accession>A0A286ZSU9</accession>
<dbReference type="Reactome" id="R-SSC-6783310">
    <property type="pathway name" value="Fanconi Anemia Pathway"/>
</dbReference>
<dbReference type="InParanoid" id="A0A286ZSU9"/>
<dbReference type="Reactome" id="R-SSC-9833482">
    <property type="pathway name" value="PKR-mediated signaling"/>
</dbReference>
<dbReference type="PROSITE" id="PS51906">
    <property type="entry name" value="ZF_UBZ2"/>
    <property type="match status" value="1"/>
</dbReference>
<evidence type="ECO:0000259" key="2">
    <source>
        <dbReference type="PROSITE" id="PS51906"/>
    </source>
</evidence>
<feature type="region of interest" description="Disordered" evidence="1">
    <location>
        <begin position="1"/>
        <end position="35"/>
    </location>
</feature>
<dbReference type="GO" id="GO:0043240">
    <property type="term" value="C:Fanconi anaemia nuclear complex"/>
    <property type="evidence" value="ECO:0000318"/>
    <property type="project" value="GO_Central"/>
</dbReference>
<dbReference type="GO" id="GO:0019985">
    <property type="term" value="P:translesion synthesis"/>
    <property type="evidence" value="ECO:0007669"/>
    <property type="project" value="Ensembl"/>
</dbReference>
<dbReference type="InterPro" id="IPR031491">
    <property type="entry name" value="FANCA_interact"/>
</dbReference>
<dbReference type="GO" id="GO:0043130">
    <property type="term" value="F:ubiquitin binding"/>
    <property type="evidence" value="ECO:0007669"/>
    <property type="project" value="InterPro"/>
</dbReference>
<dbReference type="GeneID" id="110261385"/>
<dbReference type="FunCoup" id="A0A286ZSU9">
    <property type="interactions" value="648"/>
</dbReference>
<dbReference type="SMR" id="A0A286ZSU9"/>